<reference evidence="1 2" key="1">
    <citation type="journal article" date="2014" name="Agronomy (Basel)">
        <title>A Draft Genome Sequence for Ensete ventricosum, the Drought-Tolerant Tree Against Hunger.</title>
        <authorList>
            <person name="Harrison J."/>
            <person name="Moore K.A."/>
            <person name="Paszkiewicz K."/>
            <person name="Jones T."/>
            <person name="Grant M."/>
            <person name="Ambacheew D."/>
            <person name="Muzemil S."/>
            <person name="Studholme D.J."/>
        </authorList>
    </citation>
    <scope>NUCLEOTIDE SEQUENCE [LARGE SCALE GENOMIC DNA]</scope>
</reference>
<sequence>IIGSRGSVRRTATWVVVEQENPTPLQLADKRSTSAGVRDAAACGVNATGASATGVGRSASFASEMGVGVGLGPWIMRSIISY</sequence>
<accession>A0A426XZ86</accession>
<organism evidence="1 2">
    <name type="scientific">Ensete ventricosum</name>
    <name type="common">Abyssinian banana</name>
    <name type="synonym">Musa ensete</name>
    <dbReference type="NCBI Taxonomy" id="4639"/>
    <lineage>
        <taxon>Eukaryota</taxon>
        <taxon>Viridiplantae</taxon>
        <taxon>Streptophyta</taxon>
        <taxon>Embryophyta</taxon>
        <taxon>Tracheophyta</taxon>
        <taxon>Spermatophyta</taxon>
        <taxon>Magnoliopsida</taxon>
        <taxon>Liliopsida</taxon>
        <taxon>Zingiberales</taxon>
        <taxon>Musaceae</taxon>
        <taxon>Ensete</taxon>
    </lineage>
</organism>
<name>A0A426XZ86_ENSVE</name>
<proteinExistence type="predicted"/>
<evidence type="ECO:0000313" key="2">
    <source>
        <dbReference type="Proteomes" id="UP000287651"/>
    </source>
</evidence>
<dbReference type="EMBL" id="AMZH03016229">
    <property type="protein sequence ID" value="RRT44809.1"/>
    <property type="molecule type" value="Genomic_DNA"/>
</dbReference>
<dbReference type="Proteomes" id="UP000287651">
    <property type="component" value="Unassembled WGS sequence"/>
</dbReference>
<feature type="non-terminal residue" evidence="1">
    <location>
        <position position="1"/>
    </location>
</feature>
<dbReference type="AlphaFoldDB" id="A0A426XZ86"/>
<evidence type="ECO:0000313" key="1">
    <source>
        <dbReference type="EMBL" id="RRT44809.1"/>
    </source>
</evidence>
<protein>
    <submittedName>
        <fullName evidence="1">Uncharacterized protein</fullName>
    </submittedName>
</protein>
<gene>
    <name evidence="1" type="ORF">B296_00049155</name>
</gene>
<comment type="caution">
    <text evidence="1">The sequence shown here is derived from an EMBL/GenBank/DDBJ whole genome shotgun (WGS) entry which is preliminary data.</text>
</comment>